<dbReference type="Pfam" id="PF13350">
    <property type="entry name" value="Y_phosphatase3"/>
    <property type="match status" value="1"/>
</dbReference>
<evidence type="ECO:0000259" key="1">
    <source>
        <dbReference type="PROSITE" id="PS50056"/>
    </source>
</evidence>
<dbReference type="GO" id="GO:0004721">
    <property type="term" value="F:phosphoprotein phosphatase activity"/>
    <property type="evidence" value="ECO:0007669"/>
    <property type="project" value="InterPro"/>
</dbReference>
<dbReference type="SUPFAM" id="SSF52799">
    <property type="entry name" value="(Phosphotyrosine protein) phosphatases II"/>
    <property type="match status" value="1"/>
</dbReference>
<dbReference type="InterPro" id="IPR026893">
    <property type="entry name" value="Tyr/Ser_Pase_IphP-type"/>
</dbReference>
<dbReference type="InterPro" id="IPR029021">
    <property type="entry name" value="Prot-tyrosine_phosphatase-like"/>
</dbReference>
<gene>
    <name evidence="2" type="ORF">CORC01_09170</name>
</gene>
<accession>A0A1G4B2D7</accession>
<dbReference type="EMBL" id="MJBS01000081">
    <property type="protein sequence ID" value="OHE95580.1"/>
    <property type="molecule type" value="Genomic_DNA"/>
</dbReference>
<name>A0A1G4B2D7_9PEZI</name>
<sequence length="262" mass="28992">MAMARDQVEALTERDVHDPITPEILLQVLGAPPFVPVPELISIRDLVAIGVPQALDWLSADVKRVFDIRTLAEREKHPDPEIEGVVNTWFEGTGLHAPPDLNKFVEAGGESGVRKEYLKVLDLYRPTFRAILEHARDKPHEPFLFHCTAGRDRTGVMSGLLQSLAGTGPEDARFDYMLSRIGIEPAREQLLQHARGGGGVVFNNHPGFCNMCSLRTSCWDLFVAAVQEEHGGWEGYVLTTLGFSSDDLARIKTNLSGREDPA</sequence>
<evidence type="ECO:0000313" key="3">
    <source>
        <dbReference type="Proteomes" id="UP000176998"/>
    </source>
</evidence>
<evidence type="ECO:0000313" key="2">
    <source>
        <dbReference type="EMBL" id="OHE95580.1"/>
    </source>
</evidence>
<feature type="domain" description="Tyrosine specific protein phosphatases" evidence="1">
    <location>
        <begin position="115"/>
        <end position="191"/>
    </location>
</feature>
<proteinExistence type="predicted"/>
<dbReference type="STRING" id="1209926.A0A1G4B2D7"/>
<dbReference type="PROSITE" id="PS00383">
    <property type="entry name" value="TYR_PHOSPHATASE_1"/>
    <property type="match status" value="1"/>
</dbReference>
<organism evidence="2 3">
    <name type="scientific">Colletotrichum orchidophilum</name>
    <dbReference type="NCBI Taxonomy" id="1209926"/>
    <lineage>
        <taxon>Eukaryota</taxon>
        <taxon>Fungi</taxon>
        <taxon>Dikarya</taxon>
        <taxon>Ascomycota</taxon>
        <taxon>Pezizomycotina</taxon>
        <taxon>Sordariomycetes</taxon>
        <taxon>Hypocreomycetidae</taxon>
        <taxon>Glomerellales</taxon>
        <taxon>Glomerellaceae</taxon>
        <taxon>Colletotrichum</taxon>
    </lineage>
</organism>
<dbReference type="AlphaFoldDB" id="A0A1G4B2D7"/>
<comment type="caution">
    <text evidence="2">The sequence shown here is derived from an EMBL/GenBank/DDBJ whole genome shotgun (WGS) entry which is preliminary data.</text>
</comment>
<reference evidence="2 3" key="1">
    <citation type="submission" date="2016-09" db="EMBL/GenBank/DDBJ databases">
        <authorList>
            <person name="Capua I."/>
            <person name="De Benedictis P."/>
            <person name="Joannis T."/>
            <person name="Lombin L.H."/>
            <person name="Cattoli G."/>
        </authorList>
    </citation>
    <scope>NUCLEOTIDE SEQUENCE [LARGE SCALE GENOMIC DNA]</scope>
    <source>
        <strain evidence="2 3">IMI 309357</strain>
    </source>
</reference>
<dbReference type="RefSeq" id="XP_022472741.1">
    <property type="nucleotide sequence ID" value="XM_022620799.1"/>
</dbReference>
<protein>
    <recommendedName>
        <fullName evidence="1">Tyrosine specific protein phosphatases domain-containing protein</fullName>
    </recommendedName>
</protein>
<dbReference type="Gene3D" id="3.90.190.10">
    <property type="entry name" value="Protein tyrosine phosphatase superfamily"/>
    <property type="match status" value="1"/>
</dbReference>
<dbReference type="OrthoDB" id="449382at2759"/>
<dbReference type="InterPro" id="IPR016130">
    <property type="entry name" value="Tyr_Pase_AS"/>
</dbReference>
<dbReference type="InterPro" id="IPR000387">
    <property type="entry name" value="Tyr_Pase_dom"/>
</dbReference>
<dbReference type="PROSITE" id="PS50056">
    <property type="entry name" value="TYR_PHOSPHATASE_2"/>
    <property type="match status" value="1"/>
</dbReference>
<keyword evidence="3" id="KW-1185">Reference proteome</keyword>
<dbReference type="GeneID" id="34562309"/>
<dbReference type="Proteomes" id="UP000176998">
    <property type="component" value="Unassembled WGS sequence"/>
</dbReference>